<dbReference type="GO" id="GO:0005886">
    <property type="term" value="C:plasma membrane"/>
    <property type="evidence" value="ECO:0007669"/>
    <property type="project" value="UniProtKB-SubCell"/>
</dbReference>
<feature type="transmembrane region" description="Helical" evidence="12">
    <location>
        <begin position="30"/>
        <end position="46"/>
    </location>
</feature>
<dbReference type="GO" id="GO:0008270">
    <property type="term" value="F:zinc ion binding"/>
    <property type="evidence" value="ECO:0007669"/>
    <property type="project" value="UniProtKB-UniRule"/>
</dbReference>
<comment type="similarity">
    <text evidence="2 12">Belongs to the peptidase M48B family.</text>
</comment>
<evidence type="ECO:0000256" key="11">
    <source>
        <dbReference type="ARBA" id="ARBA00023136"/>
    </source>
</evidence>
<feature type="region of interest" description="Disordered" evidence="13">
    <location>
        <begin position="282"/>
        <end position="359"/>
    </location>
</feature>
<dbReference type="Gene3D" id="3.30.2010.10">
    <property type="entry name" value="Metalloproteases ('zincins'), catalytic domain"/>
    <property type="match status" value="1"/>
</dbReference>
<feature type="active site" evidence="12">
    <location>
        <position position="131"/>
    </location>
</feature>
<dbReference type="GO" id="GO:0004222">
    <property type="term" value="F:metalloendopeptidase activity"/>
    <property type="evidence" value="ECO:0007669"/>
    <property type="project" value="UniProtKB-UniRule"/>
</dbReference>
<name>A0A1X7PVG9_9HYPH</name>
<keyword evidence="7 12" id="KW-0378">Hydrolase</keyword>
<feature type="domain" description="Peptidase M48" evidence="14">
    <location>
        <begin position="64"/>
        <end position="277"/>
    </location>
</feature>
<keyword evidence="11 12" id="KW-0472">Membrane</keyword>
<feature type="transmembrane region" description="Helical" evidence="12">
    <location>
        <begin position="7"/>
        <end position="24"/>
    </location>
</feature>
<dbReference type="InterPro" id="IPR001915">
    <property type="entry name" value="Peptidase_M48"/>
</dbReference>
<gene>
    <name evidence="12" type="primary">htpX</name>
    <name evidence="15" type="ORF">SAMN02982922_5367</name>
</gene>
<dbReference type="EC" id="3.4.24.-" evidence="12"/>
<organism evidence="15 16">
    <name type="scientific">Mesorhizobium australicum</name>
    <dbReference type="NCBI Taxonomy" id="536018"/>
    <lineage>
        <taxon>Bacteria</taxon>
        <taxon>Pseudomonadati</taxon>
        <taxon>Pseudomonadota</taxon>
        <taxon>Alphaproteobacteria</taxon>
        <taxon>Hyphomicrobiales</taxon>
        <taxon>Phyllobacteriaceae</taxon>
        <taxon>Mesorhizobium</taxon>
    </lineage>
</organism>
<dbReference type="NCBIfam" id="NF002363">
    <property type="entry name" value="PRK01345.1"/>
    <property type="match status" value="1"/>
</dbReference>
<sequence length="359" mass="38567">MNLIRTAMLLAVMTALFMAVGYAIGGSGGMMIAFLIAAGMNIFSYWNSDKMVLRMHHAVEIDERNAPELFEIVRGLSQNAGLPMPKVYLIQNDQPNAFATGRNPQNAAVAATTGLLERLSYEEVAGVMAHELAHIQNRDTLTMTITATLAGAISMLGNFAFFFGGNRDNNNPLGGIGVLIAMIVAPLAAAVVQMAISRTREYSADRRGAEICEHPLWLASALGKIAGAAQRIHNPDAERAPATAHMFIINPLSGERMDNLFSTHPNTENRIAALRKMAAEFEAQPAPQPQARAGRPARTSQAPADPPRAEEPKAARPTSGPWGAPSQEPKEPEAQTPPEAPKSNPWGRNPTGPRKGPWS</sequence>
<evidence type="ECO:0000256" key="7">
    <source>
        <dbReference type="ARBA" id="ARBA00022801"/>
    </source>
</evidence>
<accession>A0A1X7PVG9</accession>
<dbReference type="InterPro" id="IPR022919">
    <property type="entry name" value="Pept_M48_protease_HtpX"/>
</dbReference>
<comment type="cofactor">
    <cofactor evidence="12">
        <name>Zn(2+)</name>
        <dbReference type="ChEBI" id="CHEBI:29105"/>
    </cofactor>
    <text evidence="12">Binds 1 zinc ion per subunit.</text>
</comment>
<dbReference type="PANTHER" id="PTHR43221:SF1">
    <property type="entry name" value="PROTEASE HTPX"/>
    <property type="match status" value="1"/>
</dbReference>
<feature type="compositionally biased region" description="Low complexity" evidence="13">
    <location>
        <begin position="282"/>
        <end position="298"/>
    </location>
</feature>
<keyword evidence="9 12" id="KW-1133">Transmembrane helix</keyword>
<keyword evidence="5 12" id="KW-0812">Transmembrane</keyword>
<dbReference type="PANTHER" id="PTHR43221">
    <property type="entry name" value="PROTEASE HTPX"/>
    <property type="match status" value="1"/>
</dbReference>
<dbReference type="NCBIfam" id="NF002826">
    <property type="entry name" value="PRK03001.1"/>
    <property type="match status" value="1"/>
</dbReference>
<evidence type="ECO:0000313" key="16">
    <source>
        <dbReference type="Proteomes" id="UP000193083"/>
    </source>
</evidence>
<evidence type="ECO:0000256" key="10">
    <source>
        <dbReference type="ARBA" id="ARBA00023049"/>
    </source>
</evidence>
<keyword evidence="3 12" id="KW-1003">Cell membrane</keyword>
<evidence type="ECO:0000313" key="15">
    <source>
        <dbReference type="EMBL" id="SMH55546.1"/>
    </source>
</evidence>
<dbReference type="HAMAP" id="MF_00188">
    <property type="entry name" value="Pept_M48_protease_HtpX"/>
    <property type="match status" value="1"/>
</dbReference>
<evidence type="ECO:0000256" key="13">
    <source>
        <dbReference type="SAM" id="MobiDB-lite"/>
    </source>
</evidence>
<feature type="binding site" evidence="12">
    <location>
        <position position="134"/>
    </location>
    <ligand>
        <name>Zn(2+)</name>
        <dbReference type="ChEBI" id="CHEBI:29105"/>
        <note>catalytic</note>
    </ligand>
</feature>
<evidence type="ECO:0000256" key="8">
    <source>
        <dbReference type="ARBA" id="ARBA00022833"/>
    </source>
</evidence>
<dbReference type="OrthoDB" id="15218at2"/>
<feature type="transmembrane region" description="Helical" evidence="12">
    <location>
        <begin position="175"/>
        <end position="196"/>
    </location>
</feature>
<evidence type="ECO:0000256" key="1">
    <source>
        <dbReference type="ARBA" id="ARBA00004651"/>
    </source>
</evidence>
<feature type="transmembrane region" description="Helical" evidence="12">
    <location>
        <begin position="141"/>
        <end position="163"/>
    </location>
</feature>
<keyword evidence="8 12" id="KW-0862">Zinc</keyword>
<dbReference type="AlphaFoldDB" id="A0A1X7PVG9"/>
<evidence type="ECO:0000256" key="6">
    <source>
        <dbReference type="ARBA" id="ARBA00022723"/>
    </source>
</evidence>
<dbReference type="Pfam" id="PF01435">
    <property type="entry name" value="Peptidase_M48"/>
    <property type="match status" value="1"/>
</dbReference>
<protein>
    <recommendedName>
        <fullName evidence="12">Protease HtpX homolog</fullName>
        <ecNumber evidence="12">3.4.24.-</ecNumber>
    </recommendedName>
</protein>
<dbReference type="GO" id="GO:0006508">
    <property type="term" value="P:proteolysis"/>
    <property type="evidence" value="ECO:0007669"/>
    <property type="project" value="UniProtKB-KW"/>
</dbReference>
<feature type="binding site" evidence="12">
    <location>
        <position position="201"/>
    </location>
    <ligand>
        <name>Zn(2+)</name>
        <dbReference type="ChEBI" id="CHEBI:29105"/>
        <note>catalytic</note>
    </ligand>
</feature>
<evidence type="ECO:0000256" key="3">
    <source>
        <dbReference type="ARBA" id="ARBA00022475"/>
    </source>
</evidence>
<keyword evidence="6 12" id="KW-0479">Metal-binding</keyword>
<evidence type="ECO:0000256" key="9">
    <source>
        <dbReference type="ARBA" id="ARBA00022989"/>
    </source>
</evidence>
<keyword evidence="4 12" id="KW-0645">Protease</keyword>
<evidence type="ECO:0000256" key="4">
    <source>
        <dbReference type="ARBA" id="ARBA00022670"/>
    </source>
</evidence>
<keyword evidence="10 12" id="KW-0482">Metalloprotease</keyword>
<keyword evidence="15" id="KW-0346">Stress response</keyword>
<dbReference type="RefSeq" id="WP_085466956.1">
    <property type="nucleotide sequence ID" value="NZ_FXBL01000004.1"/>
</dbReference>
<evidence type="ECO:0000256" key="12">
    <source>
        <dbReference type="HAMAP-Rule" id="MF_00188"/>
    </source>
</evidence>
<evidence type="ECO:0000256" key="2">
    <source>
        <dbReference type="ARBA" id="ARBA00009779"/>
    </source>
</evidence>
<evidence type="ECO:0000259" key="14">
    <source>
        <dbReference type="Pfam" id="PF01435"/>
    </source>
</evidence>
<proteinExistence type="inferred from homology"/>
<comment type="subcellular location">
    <subcellularLocation>
        <location evidence="1 12">Cell membrane</location>
        <topology evidence="1 12">Multi-pass membrane protein</topology>
    </subcellularLocation>
</comment>
<evidence type="ECO:0000256" key="5">
    <source>
        <dbReference type="ARBA" id="ARBA00022692"/>
    </source>
</evidence>
<keyword evidence="16" id="KW-1185">Reference proteome</keyword>
<reference evidence="15 16" key="1">
    <citation type="submission" date="2017-04" db="EMBL/GenBank/DDBJ databases">
        <authorList>
            <person name="Afonso C.L."/>
            <person name="Miller P.J."/>
            <person name="Scott M.A."/>
            <person name="Spackman E."/>
            <person name="Goraichik I."/>
            <person name="Dimitrov K.M."/>
            <person name="Suarez D.L."/>
            <person name="Swayne D.E."/>
        </authorList>
    </citation>
    <scope>NUCLEOTIDE SEQUENCE [LARGE SCALE GENOMIC DNA]</scope>
    <source>
        <strain evidence="15 16">B5P</strain>
    </source>
</reference>
<dbReference type="InterPro" id="IPR050083">
    <property type="entry name" value="HtpX_protease"/>
</dbReference>
<dbReference type="EMBL" id="FXBL01000004">
    <property type="protein sequence ID" value="SMH55546.1"/>
    <property type="molecule type" value="Genomic_DNA"/>
</dbReference>
<dbReference type="CDD" id="cd07336">
    <property type="entry name" value="M48B_HtpX_like"/>
    <property type="match status" value="1"/>
</dbReference>
<feature type="binding site" evidence="12">
    <location>
        <position position="130"/>
    </location>
    <ligand>
        <name>Zn(2+)</name>
        <dbReference type="ChEBI" id="CHEBI:29105"/>
        <note>catalytic</note>
    </ligand>
</feature>
<dbReference type="Proteomes" id="UP000193083">
    <property type="component" value="Unassembled WGS sequence"/>
</dbReference>